<keyword evidence="9" id="KW-1185">Reference proteome</keyword>
<dbReference type="GO" id="GO:0043190">
    <property type="term" value="C:ATP-binding cassette (ABC) transporter complex"/>
    <property type="evidence" value="ECO:0007669"/>
    <property type="project" value="InterPro"/>
</dbReference>
<evidence type="ECO:0000259" key="5">
    <source>
        <dbReference type="Pfam" id="PF00496"/>
    </source>
</evidence>
<gene>
    <name evidence="7" type="primary">appA_1</name>
    <name evidence="6" type="ordered locus">CLJU_c22580</name>
    <name evidence="7" type="ORF">WX45_02736</name>
</gene>
<dbReference type="HOGENOM" id="CLU_017028_7_5_9"/>
<dbReference type="EMBL" id="CP001666">
    <property type="protein sequence ID" value="ADK15318.1"/>
    <property type="molecule type" value="Genomic_DNA"/>
</dbReference>
<evidence type="ECO:0000256" key="1">
    <source>
        <dbReference type="ARBA" id="ARBA00004193"/>
    </source>
</evidence>
<dbReference type="eggNOG" id="COG0747">
    <property type="taxonomic scope" value="Bacteria"/>
</dbReference>
<feature type="domain" description="Solute-binding protein family 5" evidence="5">
    <location>
        <begin position="81"/>
        <end position="438"/>
    </location>
</feature>
<dbReference type="KEGG" id="clj:CLJU_c22580"/>
<organism evidence="6 8">
    <name type="scientific">Clostridium ljungdahlii (strain ATCC 55383 / DSM 13528 / PETC)</name>
    <dbReference type="NCBI Taxonomy" id="748727"/>
    <lineage>
        <taxon>Bacteria</taxon>
        <taxon>Bacillati</taxon>
        <taxon>Bacillota</taxon>
        <taxon>Clostridia</taxon>
        <taxon>Eubacteriales</taxon>
        <taxon>Clostridiaceae</taxon>
        <taxon>Clostridium</taxon>
    </lineage>
</organism>
<dbReference type="PROSITE" id="PS51257">
    <property type="entry name" value="PROKAR_LIPOPROTEIN"/>
    <property type="match status" value="1"/>
</dbReference>
<dbReference type="OrthoDB" id="9772924at2"/>
<sequence>MKFKLKRKLALIFTTVLLCTSFSACTGGNSADKGSSNNPKSITFGFNQFQTNMDPALEYNGWYVSRFGVGETLVKLSPEMKIEPLLADSWKRIDALTWQFHIREGVKFHSGKTVTAEAVKASLERALKLNKRTSEILLVDSITANGQELTLKTKKPHEALLGNIADPLTTIVDTTAAKDTFAKAPVCTGPFKVKSYTPNSTVVVERNKDYWGDKAKVDEATFKYIKDDNTRAMALQSGEIDAATNIPSNNLPLFKDKSKYNIDKISSLRIIMSFENFNNEFLKDPAVRKAIALGVDRDTYGKTLLKGSSVPAVGPFPGSLPFGNKNLTGYKYDKAAAAKLLSDAGYKDTDGDGILEKNGKKLELNLAFYTTRSELPIIAQAMQSNLKEIGISIKLQSYESVDPVLKSKNFDLCLLSVNTAVTGDPQSFLQMYFKTDGSENHGGYSNPEVDALIDKLTTEKNIEARYDVATKVQQKLIDDNAYIFLVSPMLNIVSKNTVSGLKMYPLDYYILDNKVGIK</sequence>
<accession>D8GKH8</accession>
<dbReference type="Proteomes" id="UP000077020">
    <property type="component" value="Unassembled WGS sequence"/>
</dbReference>
<evidence type="ECO:0000313" key="8">
    <source>
        <dbReference type="Proteomes" id="UP000001656"/>
    </source>
</evidence>
<dbReference type="SUPFAM" id="SSF53850">
    <property type="entry name" value="Periplasmic binding protein-like II"/>
    <property type="match status" value="1"/>
</dbReference>
<reference evidence="6 8" key="2">
    <citation type="journal article" date="2010" name="Proc. Natl. Acad. Sci. U.S.A.">
        <title>Clostridium ljungdahlii represents a microbial production platform based on syngas.</title>
        <authorList>
            <person name="Kopke M."/>
            <person name="Held C."/>
            <person name="Hujer S."/>
            <person name="Liesegang H."/>
            <person name="Wiezer A."/>
            <person name="Wollherr A."/>
            <person name="Ehrenreich A."/>
            <person name="Liebl W."/>
            <person name="Gottschalk G."/>
            <person name="Durre P."/>
        </authorList>
    </citation>
    <scope>NUCLEOTIDE SEQUENCE [LARGE SCALE GENOMIC DNA]</scope>
    <source>
        <strain evidence="8">ATCC 55383 / DSM 13528 / PETC</strain>
        <strain evidence="6">DSM 13528</strain>
    </source>
</reference>
<dbReference type="InterPro" id="IPR023765">
    <property type="entry name" value="SBP_5_CS"/>
</dbReference>
<evidence type="ECO:0000313" key="9">
    <source>
        <dbReference type="Proteomes" id="UP000077020"/>
    </source>
</evidence>
<protein>
    <submittedName>
        <fullName evidence="7">Oligopeptide-binding protein AppA</fullName>
    </submittedName>
    <submittedName>
        <fullName evidence="6">Predicted peptide ABC transporter, periplasmic component</fullName>
    </submittedName>
</protein>
<dbReference type="PANTHER" id="PTHR30290:SF81">
    <property type="entry name" value="OLIGOPEPTIDE-BINDING PROTEIN OPPA"/>
    <property type="match status" value="1"/>
</dbReference>
<evidence type="ECO:0000313" key="7">
    <source>
        <dbReference type="EMBL" id="OAA88416.1"/>
    </source>
</evidence>
<dbReference type="GO" id="GO:1904680">
    <property type="term" value="F:peptide transmembrane transporter activity"/>
    <property type="evidence" value="ECO:0007669"/>
    <property type="project" value="TreeGrafter"/>
</dbReference>
<dbReference type="GO" id="GO:0042597">
    <property type="term" value="C:periplasmic space"/>
    <property type="evidence" value="ECO:0007669"/>
    <property type="project" value="UniProtKB-ARBA"/>
</dbReference>
<dbReference type="Gene3D" id="3.40.190.10">
    <property type="entry name" value="Periplasmic binding protein-like II"/>
    <property type="match status" value="1"/>
</dbReference>
<dbReference type="InterPro" id="IPR030678">
    <property type="entry name" value="Peptide/Ni-bd"/>
</dbReference>
<dbReference type="EMBL" id="LITS01000004">
    <property type="protein sequence ID" value="OAA88416.1"/>
    <property type="molecule type" value="Genomic_DNA"/>
</dbReference>
<keyword evidence="3 4" id="KW-0732">Signal</keyword>
<dbReference type="Proteomes" id="UP000001656">
    <property type="component" value="Chromosome"/>
</dbReference>
<reference evidence="6" key="1">
    <citation type="submission" date="2009-07" db="EMBL/GenBank/DDBJ databases">
        <authorList>
            <person name="Koepke M."/>
            <person name="Hujer S."/>
            <person name="Held C."/>
            <person name="Wiezer A."/>
            <person name="Liesegang H."/>
            <person name="Ehrenreich A."/>
            <person name="Gottschalk G."/>
            <person name="Duerre P."/>
        </authorList>
    </citation>
    <scope>NUCLEOTIDE SEQUENCE</scope>
    <source>
        <strain evidence="6">DSM 13528</strain>
    </source>
</reference>
<evidence type="ECO:0000256" key="3">
    <source>
        <dbReference type="ARBA" id="ARBA00022729"/>
    </source>
</evidence>
<evidence type="ECO:0000256" key="2">
    <source>
        <dbReference type="ARBA" id="ARBA00005695"/>
    </source>
</evidence>
<dbReference type="InterPro" id="IPR000914">
    <property type="entry name" value="SBP_5_dom"/>
</dbReference>
<dbReference type="PROSITE" id="PS01040">
    <property type="entry name" value="SBP_BACTERIAL_5"/>
    <property type="match status" value="1"/>
</dbReference>
<comment type="subcellular location">
    <subcellularLocation>
        <location evidence="1">Cell membrane</location>
        <topology evidence="1">Lipid-anchor</topology>
    </subcellularLocation>
</comment>
<dbReference type="Pfam" id="PF00496">
    <property type="entry name" value="SBP_bac_5"/>
    <property type="match status" value="1"/>
</dbReference>
<dbReference type="Gene3D" id="3.10.105.10">
    <property type="entry name" value="Dipeptide-binding Protein, Domain 3"/>
    <property type="match status" value="1"/>
</dbReference>
<dbReference type="CDD" id="cd08490">
    <property type="entry name" value="PBP2_NikA_DppA_OppA_like_3"/>
    <property type="match status" value="1"/>
</dbReference>
<feature type="chain" id="PRO_5039549432" evidence="4">
    <location>
        <begin position="27"/>
        <end position="518"/>
    </location>
</feature>
<reference evidence="7 9" key="3">
    <citation type="journal article" date="2016" name="Biotechnol. Bioeng.">
        <title>Traits of selected Clostridium strains for syngas fermentation to ethanol.</title>
        <authorList>
            <person name="Martin M.E."/>
            <person name="Richter H."/>
            <person name="Saha S."/>
            <person name="Angenent L.T."/>
        </authorList>
    </citation>
    <scope>NUCLEOTIDE SEQUENCE [LARGE SCALE GENOMIC DNA]</scope>
    <source>
        <strain evidence="7 9">PETC</strain>
    </source>
</reference>
<dbReference type="PIRSF" id="PIRSF002741">
    <property type="entry name" value="MppA"/>
    <property type="match status" value="1"/>
</dbReference>
<evidence type="ECO:0000313" key="6">
    <source>
        <dbReference type="EMBL" id="ADK15318.1"/>
    </source>
</evidence>
<comment type="similarity">
    <text evidence="2">Belongs to the bacterial solute-binding protein 5 family.</text>
</comment>
<dbReference type="RefSeq" id="WP_013238908.1">
    <property type="nucleotide sequence ID" value="NC_014328.1"/>
</dbReference>
<evidence type="ECO:0000256" key="4">
    <source>
        <dbReference type="SAM" id="SignalP"/>
    </source>
</evidence>
<dbReference type="STRING" id="748727.CLJU_c22580"/>
<dbReference type="GO" id="GO:0015833">
    <property type="term" value="P:peptide transport"/>
    <property type="evidence" value="ECO:0007669"/>
    <property type="project" value="TreeGrafter"/>
</dbReference>
<proteinExistence type="inferred from homology"/>
<name>D8GKH8_CLOLD</name>
<feature type="signal peptide" evidence="4">
    <location>
        <begin position="1"/>
        <end position="26"/>
    </location>
</feature>
<dbReference type="PATRIC" id="fig|748727.19.peg.2773"/>
<dbReference type="InterPro" id="IPR039424">
    <property type="entry name" value="SBP_5"/>
</dbReference>
<dbReference type="PANTHER" id="PTHR30290">
    <property type="entry name" value="PERIPLASMIC BINDING COMPONENT OF ABC TRANSPORTER"/>
    <property type="match status" value="1"/>
</dbReference>
<dbReference type="AlphaFoldDB" id="D8GKH8"/>